<evidence type="ECO:0000256" key="1">
    <source>
        <dbReference type="ARBA" id="ARBA00023125"/>
    </source>
</evidence>
<dbReference type="PROSITE" id="PS50977">
    <property type="entry name" value="HTH_TETR_2"/>
    <property type="match status" value="1"/>
</dbReference>
<name>A0A1H4GB01_9BACE</name>
<protein>
    <submittedName>
        <fullName evidence="4">Transcriptional regulator, TetR family</fullName>
    </submittedName>
</protein>
<evidence type="ECO:0000259" key="3">
    <source>
        <dbReference type="PROSITE" id="PS50977"/>
    </source>
</evidence>
<dbReference type="InterPro" id="IPR009057">
    <property type="entry name" value="Homeodomain-like_sf"/>
</dbReference>
<proteinExistence type="predicted"/>
<evidence type="ECO:0000313" key="4">
    <source>
        <dbReference type="EMBL" id="SEB06823.1"/>
    </source>
</evidence>
<feature type="DNA-binding region" description="H-T-H motif" evidence="2">
    <location>
        <begin position="27"/>
        <end position="46"/>
    </location>
</feature>
<dbReference type="Proteomes" id="UP000183040">
    <property type="component" value="Unassembled WGS sequence"/>
</dbReference>
<evidence type="ECO:0000313" key="7">
    <source>
        <dbReference type="Proteomes" id="UP000183766"/>
    </source>
</evidence>
<gene>
    <name evidence="4" type="ORF">SAMN04487924_12756</name>
    <name evidence="5" type="ORF">SAMN05216250_1311</name>
</gene>
<dbReference type="Gene3D" id="1.10.357.10">
    <property type="entry name" value="Tetracycline Repressor, domain 2"/>
    <property type="match status" value="1"/>
</dbReference>
<dbReference type="GO" id="GO:0003677">
    <property type="term" value="F:DNA binding"/>
    <property type="evidence" value="ECO:0007669"/>
    <property type="project" value="UniProtKB-UniRule"/>
</dbReference>
<dbReference type="EMBL" id="FOUM01000031">
    <property type="protein sequence ID" value="SFN33072.1"/>
    <property type="molecule type" value="Genomic_DNA"/>
</dbReference>
<dbReference type="Proteomes" id="UP000183766">
    <property type="component" value="Unassembled WGS sequence"/>
</dbReference>
<evidence type="ECO:0000256" key="2">
    <source>
        <dbReference type="PROSITE-ProRule" id="PRU00335"/>
    </source>
</evidence>
<reference evidence="6 7" key="1">
    <citation type="submission" date="2016-10" db="EMBL/GenBank/DDBJ databases">
        <authorList>
            <person name="de Groot N.N."/>
        </authorList>
    </citation>
    <scope>NUCLEOTIDE SEQUENCE [LARGE SCALE GENOMIC DNA]</scope>
    <source>
        <strain evidence="5 7">NLAE-zl-C202</strain>
        <strain evidence="4 6">NLAE-zl-G339</strain>
    </source>
</reference>
<dbReference type="Pfam" id="PF00440">
    <property type="entry name" value="TetR_N"/>
    <property type="match status" value="1"/>
</dbReference>
<dbReference type="RefSeq" id="WP_074707879.1">
    <property type="nucleotide sequence ID" value="NZ_FNRP01000027.1"/>
</dbReference>
<dbReference type="EMBL" id="FNRP01000027">
    <property type="protein sequence ID" value="SEB06823.1"/>
    <property type="molecule type" value="Genomic_DNA"/>
</dbReference>
<dbReference type="SUPFAM" id="SSF46689">
    <property type="entry name" value="Homeodomain-like"/>
    <property type="match status" value="1"/>
</dbReference>
<keyword evidence="1 2" id="KW-0238">DNA-binding</keyword>
<dbReference type="AlphaFoldDB" id="A0A1H4GB01"/>
<sequence length="202" mass="23605">MNPETQRCRILDYTKREMYLHGADGLTMDDIAKGMKMSKRTLYKLFPSKTCLFRICLSDFANEVRSHVQRKQIRMDSSCMELLFITVDGYLTLLHSLGKKLLLDIASDKEYRSSFEREEAFWLQQLIDVLTHCRICGYLLPGVDPDRFAPDLQEIIYQSCLQGTPYLVQRMLNYALLRGLFKMDGIRYIDEHLEPDNLNVCV</sequence>
<evidence type="ECO:0000313" key="6">
    <source>
        <dbReference type="Proteomes" id="UP000183040"/>
    </source>
</evidence>
<evidence type="ECO:0000313" key="5">
    <source>
        <dbReference type="EMBL" id="SFN33072.1"/>
    </source>
</evidence>
<accession>A0A1H4GB01</accession>
<feature type="domain" description="HTH tetR-type" evidence="3">
    <location>
        <begin position="4"/>
        <end position="64"/>
    </location>
</feature>
<dbReference type="InterPro" id="IPR001647">
    <property type="entry name" value="HTH_TetR"/>
</dbReference>
<organism evidence="4 6">
    <name type="scientific">Bacteroides xylanisolvens</name>
    <dbReference type="NCBI Taxonomy" id="371601"/>
    <lineage>
        <taxon>Bacteria</taxon>
        <taxon>Pseudomonadati</taxon>
        <taxon>Bacteroidota</taxon>
        <taxon>Bacteroidia</taxon>
        <taxon>Bacteroidales</taxon>
        <taxon>Bacteroidaceae</taxon>
        <taxon>Bacteroides</taxon>
    </lineage>
</organism>